<protein>
    <submittedName>
        <fullName evidence="5">Gas vesicle protein</fullName>
    </submittedName>
</protein>
<feature type="region of interest" description="Disordered" evidence="4">
    <location>
        <begin position="1"/>
        <end position="22"/>
    </location>
</feature>
<dbReference type="AlphaFoldDB" id="A0A919RJ74"/>
<feature type="region of interest" description="Disordered" evidence="4">
    <location>
        <begin position="265"/>
        <end position="285"/>
    </location>
</feature>
<dbReference type="Proteomes" id="UP000606172">
    <property type="component" value="Unassembled WGS sequence"/>
</dbReference>
<dbReference type="PANTHER" id="PTHR36852:SF1">
    <property type="entry name" value="PROTEIN GVPL 2"/>
    <property type="match status" value="1"/>
</dbReference>
<evidence type="ECO:0000313" key="6">
    <source>
        <dbReference type="Proteomes" id="UP000606172"/>
    </source>
</evidence>
<dbReference type="RefSeq" id="WP_204026009.1">
    <property type="nucleotide sequence ID" value="NZ_BOOW01000019.1"/>
</dbReference>
<keyword evidence="6" id="KW-1185">Reference proteome</keyword>
<dbReference type="Pfam" id="PF06386">
    <property type="entry name" value="GvpL_GvpF"/>
    <property type="match status" value="1"/>
</dbReference>
<comment type="subcellular location">
    <subcellularLocation>
        <location evidence="2">Gas vesicle</location>
    </subcellularLocation>
</comment>
<proteinExistence type="inferred from homology"/>
<name>A0A919RJ74_9ACTN</name>
<dbReference type="InterPro" id="IPR009430">
    <property type="entry name" value="GvpL/GvpF"/>
</dbReference>
<keyword evidence="1" id="KW-0304">Gas vesicle</keyword>
<dbReference type="GO" id="GO:0031412">
    <property type="term" value="P:gas vesicle organization"/>
    <property type="evidence" value="ECO:0007669"/>
    <property type="project" value="InterPro"/>
</dbReference>
<sequence>MARSASGTSGKEKADTTAVPQQRGRGTYIYGLVQEDVEVSPDARGVGDPPARVNLISHGEIAALVSDVRLDRPLGTPDSLLAHEQLLDDTAAEVPVIPVRFGAVMSTREQVVEELLKPHHDAFRDALAALEGRAEFIVKGRYIEEAVLQEILEENPDAARLQDEIRDRPEELTRDVRIQLGELVGREVEERREEDTADLSDELEPICADMAVREPTHEWDAVYLALLVDNDREDEVARVVDDFARRSEGRIRMRLRGPLAPYDFVVAPRPGEQSDQYEQGEGEWD</sequence>
<comment type="caution">
    <text evidence="5">The sequence shown here is derived from an EMBL/GenBank/DDBJ whole genome shotgun (WGS) entry which is preliminary data.</text>
</comment>
<evidence type="ECO:0000256" key="3">
    <source>
        <dbReference type="ARBA" id="ARBA00035643"/>
    </source>
</evidence>
<evidence type="ECO:0000256" key="2">
    <source>
        <dbReference type="ARBA" id="ARBA00035108"/>
    </source>
</evidence>
<comment type="similarity">
    <text evidence="3">Belongs to the gas vesicle GvpF/GvpL family.</text>
</comment>
<dbReference type="GO" id="GO:0031411">
    <property type="term" value="C:gas vesicle"/>
    <property type="evidence" value="ECO:0007669"/>
    <property type="project" value="UniProtKB-SubCell"/>
</dbReference>
<dbReference type="EMBL" id="BOOW01000019">
    <property type="protein sequence ID" value="GII92874.1"/>
    <property type="molecule type" value="Genomic_DNA"/>
</dbReference>
<evidence type="ECO:0000313" key="5">
    <source>
        <dbReference type="EMBL" id="GII92874.1"/>
    </source>
</evidence>
<gene>
    <name evidence="5" type="ORF">Ssi02_31050</name>
</gene>
<evidence type="ECO:0000256" key="4">
    <source>
        <dbReference type="SAM" id="MobiDB-lite"/>
    </source>
</evidence>
<reference evidence="5" key="1">
    <citation type="submission" date="2021-01" db="EMBL/GenBank/DDBJ databases">
        <title>Whole genome shotgun sequence of Sinosporangium siamense NBRC 109515.</title>
        <authorList>
            <person name="Komaki H."/>
            <person name="Tamura T."/>
        </authorList>
    </citation>
    <scope>NUCLEOTIDE SEQUENCE</scope>
    <source>
        <strain evidence="5">NBRC 109515</strain>
    </source>
</reference>
<dbReference type="PANTHER" id="PTHR36852">
    <property type="entry name" value="PROTEIN GVPL 2"/>
    <property type="match status" value="1"/>
</dbReference>
<evidence type="ECO:0000256" key="1">
    <source>
        <dbReference type="ARBA" id="ARBA00022987"/>
    </source>
</evidence>
<accession>A0A919RJ74</accession>
<organism evidence="5 6">
    <name type="scientific">Sinosporangium siamense</name>
    <dbReference type="NCBI Taxonomy" id="1367973"/>
    <lineage>
        <taxon>Bacteria</taxon>
        <taxon>Bacillati</taxon>
        <taxon>Actinomycetota</taxon>
        <taxon>Actinomycetes</taxon>
        <taxon>Streptosporangiales</taxon>
        <taxon>Streptosporangiaceae</taxon>
        <taxon>Sinosporangium</taxon>
    </lineage>
</organism>